<feature type="domain" description="FAM86 N-terminal" evidence="6">
    <location>
        <begin position="23"/>
        <end position="110"/>
    </location>
</feature>
<evidence type="ECO:0000256" key="1">
    <source>
        <dbReference type="ARBA" id="ARBA00005511"/>
    </source>
</evidence>
<evidence type="ECO:0000256" key="3">
    <source>
        <dbReference type="ARBA" id="ARBA00022679"/>
    </source>
</evidence>
<comment type="caution">
    <text evidence="7">The sequence shown here is derived from an EMBL/GenBank/DDBJ whole genome shotgun (WGS) entry which is preliminary data.</text>
</comment>
<dbReference type="Gene3D" id="3.40.50.150">
    <property type="entry name" value="Vaccinia Virus protein VP39"/>
    <property type="match status" value="1"/>
</dbReference>
<accession>A0AAD7RBL7</accession>
<evidence type="ECO:0000256" key="2">
    <source>
        <dbReference type="ARBA" id="ARBA00022603"/>
    </source>
</evidence>
<dbReference type="Proteomes" id="UP001221898">
    <property type="component" value="Unassembled WGS sequence"/>
</dbReference>
<evidence type="ECO:0000259" key="6">
    <source>
        <dbReference type="Pfam" id="PF14904"/>
    </source>
</evidence>
<dbReference type="PANTHER" id="PTHR14614">
    <property type="entry name" value="HEPATOCELLULAR CARCINOMA-ASSOCIATED ANTIGEN"/>
    <property type="match status" value="1"/>
</dbReference>
<dbReference type="SUPFAM" id="SSF53335">
    <property type="entry name" value="S-adenosyl-L-methionine-dependent methyltransferases"/>
    <property type="match status" value="1"/>
</dbReference>
<dbReference type="Pfam" id="PF10294">
    <property type="entry name" value="Methyltransf_16"/>
    <property type="match status" value="1"/>
</dbReference>
<evidence type="ECO:0000313" key="8">
    <source>
        <dbReference type="Proteomes" id="UP001221898"/>
    </source>
</evidence>
<evidence type="ECO:0000256" key="5">
    <source>
        <dbReference type="SAM" id="MobiDB-lite"/>
    </source>
</evidence>
<sequence length="334" mass="36446">MNNTLNDQSEKNDCTSVSGRQDMVFAFHVSFFAMCRLSSLPWTTLEMELQNEESWEIILDILKQTCLHSRCRKTPPSVKYRRLFLSELIKRHEATTTEPLDELYDAFGEVLGAEEEPVCYKSYLLPSGDAVSVSESVAVISQGTTGLVTWEAALYLAEWALENPQVFTGRVVLELGSGAGLTGAAVCRSSGPRRYVFSDYHPSVLQRLRSNARLNGLAVADSDDDDDDDGGVGTAASVEELDWAAVSEERLRELGAETVIASDVVYDPDVIGCLVGLLSRILRFTVCTDVYISSTVRNPTPMAPSRASSKALESDTRSSKVPSSQSSPTTGLPP</sequence>
<comment type="similarity">
    <text evidence="1">Belongs to the class I-like SAM-binding methyltransferase superfamily. EEF2KMT family.</text>
</comment>
<proteinExistence type="inferred from homology"/>
<evidence type="ECO:0000313" key="7">
    <source>
        <dbReference type="EMBL" id="KAJ8373327.1"/>
    </source>
</evidence>
<feature type="region of interest" description="Disordered" evidence="5">
    <location>
        <begin position="295"/>
        <end position="334"/>
    </location>
</feature>
<reference evidence="7" key="1">
    <citation type="journal article" date="2023" name="Science">
        <title>Genome structures resolve the early diversification of teleost fishes.</title>
        <authorList>
            <person name="Parey E."/>
            <person name="Louis A."/>
            <person name="Montfort J."/>
            <person name="Bouchez O."/>
            <person name="Roques C."/>
            <person name="Iampietro C."/>
            <person name="Lluch J."/>
            <person name="Castinel A."/>
            <person name="Donnadieu C."/>
            <person name="Desvignes T."/>
            <person name="Floi Bucao C."/>
            <person name="Jouanno E."/>
            <person name="Wen M."/>
            <person name="Mejri S."/>
            <person name="Dirks R."/>
            <person name="Jansen H."/>
            <person name="Henkel C."/>
            <person name="Chen W.J."/>
            <person name="Zahm M."/>
            <person name="Cabau C."/>
            <person name="Klopp C."/>
            <person name="Thompson A.W."/>
            <person name="Robinson-Rechavi M."/>
            <person name="Braasch I."/>
            <person name="Lecointre G."/>
            <person name="Bobe J."/>
            <person name="Postlethwait J.H."/>
            <person name="Berthelot C."/>
            <person name="Roest Crollius H."/>
            <person name="Guiguen Y."/>
        </authorList>
    </citation>
    <scope>NUCLEOTIDE SEQUENCE</scope>
    <source>
        <strain evidence="7">NC1722</strain>
    </source>
</reference>
<dbReference type="AlphaFoldDB" id="A0AAD7RBL7"/>
<dbReference type="InterPro" id="IPR029063">
    <property type="entry name" value="SAM-dependent_MTases_sf"/>
</dbReference>
<keyword evidence="4" id="KW-0949">S-adenosyl-L-methionine</keyword>
<protein>
    <recommendedName>
        <fullName evidence="6">FAM86 N-terminal domain-containing protein</fullName>
    </recommendedName>
</protein>
<organism evidence="7 8">
    <name type="scientific">Aldrovandia affinis</name>
    <dbReference type="NCBI Taxonomy" id="143900"/>
    <lineage>
        <taxon>Eukaryota</taxon>
        <taxon>Metazoa</taxon>
        <taxon>Chordata</taxon>
        <taxon>Craniata</taxon>
        <taxon>Vertebrata</taxon>
        <taxon>Euteleostomi</taxon>
        <taxon>Actinopterygii</taxon>
        <taxon>Neopterygii</taxon>
        <taxon>Teleostei</taxon>
        <taxon>Notacanthiformes</taxon>
        <taxon>Halosauridae</taxon>
        <taxon>Aldrovandia</taxon>
    </lineage>
</organism>
<dbReference type="Pfam" id="PF14904">
    <property type="entry name" value="FAM86"/>
    <property type="match status" value="1"/>
</dbReference>
<keyword evidence="8" id="KW-1185">Reference proteome</keyword>
<gene>
    <name evidence="7" type="ORF">AAFF_G00266300</name>
</gene>
<keyword evidence="3" id="KW-0808">Transferase</keyword>
<keyword evidence="2" id="KW-0489">Methyltransferase</keyword>
<dbReference type="EMBL" id="JAINUG010000365">
    <property type="protein sequence ID" value="KAJ8373327.1"/>
    <property type="molecule type" value="Genomic_DNA"/>
</dbReference>
<dbReference type="InterPro" id="IPR019410">
    <property type="entry name" value="Methyltransf_16"/>
</dbReference>
<dbReference type="GO" id="GO:0008168">
    <property type="term" value="F:methyltransferase activity"/>
    <property type="evidence" value="ECO:0007669"/>
    <property type="project" value="UniProtKB-KW"/>
</dbReference>
<evidence type="ECO:0000256" key="4">
    <source>
        <dbReference type="ARBA" id="ARBA00022691"/>
    </source>
</evidence>
<dbReference type="GO" id="GO:0032259">
    <property type="term" value="P:methylation"/>
    <property type="evidence" value="ECO:0007669"/>
    <property type="project" value="UniProtKB-KW"/>
</dbReference>
<dbReference type="GO" id="GO:0032991">
    <property type="term" value="C:protein-containing complex"/>
    <property type="evidence" value="ECO:0007669"/>
    <property type="project" value="TreeGrafter"/>
</dbReference>
<name>A0AAD7RBL7_9TELE</name>
<dbReference type="InterPro" id="IPR029426">
    <property type="entry name" value="FAM86_N"/>
</dbReference>
<dbReference type="PANTHER" id="PTHR14614:SF130">
    <property type="entry name" value="PROTEIN-LYSINE N-METHYLTRANSFERASE EEF2KMT"/>
    <property type="match status" value="1"/>
</dbReference>